<gene>
    <name evidence="8" type="ORF">MYCTH_2126894</name>
</gene>
<dbReference type="GeneID" id="11507761"/>
<evidence type="ECO:0000256" key="2">
    <source>
        <dbReference type="ARBA" id="ARBA00022692"/>
    </source>
</evidence>
<evidence type="ECO:0000313" key="9">
    <source>
        <dbReference type="Proteomes" id="UP000007322"/>
    </source>
</evidence>
<keyword evidence="3 6" id="KW-1133">Transmembrane helix</keyword>
<feature type="transmembrane region" description="Helical" evidence="6">
    <location>
        <begin position="134"/>
        <end position="155"/>
    </location>
</feature>
<dbReference type="eggNOG" id="ENOG502SN0C">
    <property type="taxonomic scope" value="Eukaryota"/>
</dbReference>
<evidence type="ECO:0000256" key="1">
    <source>
        <dbReference type="ARBA" id="ARBA00004141"/>
    </source>
</evidence>
<feature type="domain" description="Rhodopsin" evidence="7">
    <location>
        <begin position="40"/>
        <end position="279"/>
    </location>
</feature>
<reference evidence="8 9" key="1">
    <citation type="journal article" date="2011" name="Nat. Biotechnol.">
        <title>Comparative genomic analysis of the thermophilic biomass-degrading fungi Myceliophthora thermophila and Thielavia terrestris.</title>
        <authorList>
            <person name="Berka R.M."/>
            <person name="Grigoriev I.V."/>
            <person name="Otillar R."/>
            <person name="Salamov A."/>
            <person name="Grimwood J."/>
            <person name="Reid I."/>
            <person name="Ishmael N."/>
            <person name="John T."/>
            <person name="Darmond C."/>
            <person name="Moisan M.-C."/>
            <person name="Henrissat B."/>
            <person name="Coutinho P.M."/>
            <person name="Lombard V."/>
            <person name="Natvig D.O."/>
            <person name="Lindquist E."/>
            <person name="Schmutz J."/>
            <person name="Lucas S."/>
            <person name="Harris P."/>
            <person name="Powlowski J."/>
            <person name="Bellemare A."/>
            <person name="Taylor D."/>
            <person name="Butler G."/>
            <person name="de Vries R.P."/>
            <person name="Allijn I.E."/>
            <person name="van den Brink J."/>
            <person name="Ushinsky S."/>
            <person name="Storms R."/>
            <person name="Powell A.J."/>
            <person name="Paulsen I.T."/>
            <person name="Elbourne L.D.H."/>
            <person name="Baker S.E."/>
            <person name="Magnuson J."/>
            <person name="LaBoissiere S."/>
            <person name="Clutterbuck A.J."/>
            <person name="Martinez D."/>
            <person name="Wogulis M."/>
            <person name="de Leon A.L."/>
            <person name="Rey M.W."/>
            <person name="Tsang A."/>
        </authorList>
    </citation>
    <scope>NUCLEOTIDE SEQUENCE [LARGE SCALE GENOMIC DNA]</scope>
    <source>
        <strain evidence="9">ATCC 42464 / BCRC 31852 / DSM 1799</strain>
    </source>
</reference>
<keyword evidence="4 6" id="KW-0472">Membrane</keyword>
<name>G2QBE7_THET4</name>
<feature type="transmembrane region" description="Helical" evidence="6">
    <location>
        <begin position="178"/>
        <end position="202"/>
    </location>
</feature>
<feature type="transmembrane region" description="Helical" evidence="6">
    <location>
        <begin position="20"/>
        <end position="43"/>
    </location>
</feature>
<keyword evidence="2 6" id="KW-0812">Transmembrane</keyword>
<dbReference type="GO" id="GO:0016020">
    <property type="term" value="C:membrane"/>
    <property type="evidence" value="ECO:0007669"/>
    <property type="project" value="UniProtKB-SubCell"/>
</dbReference>
<evidence type="ECO:0000256" key="4">
    <source>
        <dbReference type="ARBA" id="ARBA00023136"/>
    </source>
</evidence>
<evidence type="ECO:0000256" key="6">
    <source>
        <dbReference type="SAM" id="Phobius"/>
    </source>
</evidence>
<dbReference type="OMA" id="NYHNERI"/>
<dbReference type="RefSeq" id="XP_003663135.1">
    <property type="nucleotide sequence ID" value="XM_003663087.1"/>
</dbReference>
<accession>G2QBE7</accession>
<evidence type="ECO:0000313" key="8">
    <source>
        <dbReference type="EMBL" id="AEO57890.1"/>
    </source>
</evidence>
<dbReference type="Pfam" id="PF20684">
    <property type="entry name" value="Fung_rhodopsin"/>
    <property type="match status" value="1"/>
</dbReference>
<dbReference type="InParanoid" id="G2QBE7"/>
<comment type="subcellular location">
    <subcellularLocation>
        <location evidence="1">Membrane</location>
        <topology evidence="1">Multi-pass membrane protein</topology>
    </subcellularLocation>
</comment>
<dbReference type="Proteomes" id="UP000007322">
    <property type="component" value="Chromosome 3"/>
</dbReference>
<protein>
    <recommendedName>
        <fullName evidence="7">Rhodopsin domain-containing protein</fullName>
    </recommendedName>
</protein>
<evidence type="ECO:0000256" key="3">
    <source>
        <dbReference type="ARBA" id="ARBA00022989"/>
    </source>
</evidence>
<dbReference type="PANTHER" id="PTHR33048">
    <property type="entry name" value="PTH11-LIKE INTEGRAL MEMBRANE PROTEIN (AFU_ORTHOLOGUE AFUA_5G11245)"/>
    <property type="match status" value="1"/>
</dbReference>
<keyword evidence="9" id="KW-1185">Reference proteome</keyword>
<comment type="similarity">
    <text evidence="5">Belongs to the SAT4 family.</text>
</comment>
<dbReference type="KEGG" id="mtm:MYCTH_2126894"/>
<organism evidence="8 9">
    <name type="scientific">Thermothelomyces thermophilus (strain ATCC 42464 / BCRC 31852 / DSM 1799)</name>
    <name type="common">Sporotrichum thermophile</name>
    <dbReference type="NCBI Taxonomy" id="573729"/>
    <lineage>
        <taxon>Eukaryota</taxon>
        <taxon>Fungi</taxon>
        <taxon>Dikarya</taxon>
        <taxon>Ascomycota</taxon>
        <taxon>Pezizomycotina</taxon>
        <taxon>Sordariomycetes</taxon>
        <taxon>Sordariomycetidae</taxon>
        <taxon>Sordariales</taxon>
        <taxon>Chaetomiaceae</taxon>
        <taxon>Thermothelomyces</taxon>
    </lineage>
</organism>
<dbReference type="HOGENOM" id="CLU_028200_29_1_1"/>
<dbReference type="OrthoDB" id="5283415at2759"/>
<evidence type="ECO:0000259" key="7">
    <source>
        <dbReference type="Pfam" id="PF20684"/>
    </source>
</evidence>
<dbReference type="EMBL" id="CP003004">
    <property type="protein sequence ID" value="AEO57890.1"/>
    <property type="molecule type" value="Genomic_DNA"/>
</dbReference>
<proteinExistence type="inferred from homology"/>
<dbReference type="AlphaFoldDB" id="G2QBE7"/>
<sequence>MDTSSLLASPTSPAASGLQIFALSVNFALPALALLAVSVRVAGRLAAQLFGIDDWLVCIAMLLSLAQTVISFFFIKTNFIGIEPEEVPPHDPTQGLIWAYAVQVLYNPILALVKSSVLIFLIRLFGQRKWVRRSLVWLNMVNISQMVGVFFAVILQCTPISFNWDLTVRGGYCVDRRVLYIFTAAFNIVTDMLMLGLPLRVLSSLKIPKRAKTALLVVFLLGFLVTITSIIRLLLIVQGIFNTPVFPISDSNVGFVSSAIETNLALITASAPALRPIFRSRNHGGWFARSVMATAGAPGGNNSSKSTIATITVV</sequence>
<evidence type="ECO:0000256" key="5">
    <source>
        <dbReference type="ARBA" id="ARBA00038359"/>
    </source>
</evidence>
<feature type="transmembrane region" description="Helical" evidence="6">
    <location>
        <begin position="214"/>
        <end position="241"/>
    </location>
</feature>
<feature type="transmembrane region" description="Helical" evidence="6">
    <location>
        <begin position="55"/>
        <end position="75"/>
    </location>
</feature>
<dbReference type="InterPro" id="IPR052337">
    <property type="entry name" value="SAT4-like"/>
</dbReference>
<dbReference type="InterPro" id="IPR049326">
    <property type="entry name" value="Rhodopsin_dom_fungi"/>
</dbReference>
<dbReference type="VEuPathDB" id="FungiDB:MYCTH_2126894"/>
<feature type="transmembrane region" description="Helical" evidence="6">
    <location>
        <begin position="95"/>
        <end position="122"/>
    </location>
</feature>
<dbReference type="PANTHER" id="PTHR33048:SF47">
    <property type="entry name" value="INTEGRAL MEMBRANE PROTEIN-RELATED"/>
    <property type="match status" value="1"/>
</dbReference>